<evidence type="ECO:0000256" key="1">
    <source>
        <dbReference type="SAM" id="MobiDB-lite"/>
    </source>
</evidence>
<feature type="region of interest" description="Disordered" evidence="1">
    <location>
        <begin position="1"/>
        <end position="102"/>
    </location>
</feature>
<dbReference type="EMBL" id="KI660159">
    <property type="protein sequence ID" value="ETN77624.1"/>
    <property type="molecule type" value="Genomic_DNA"/>
</dbReference>
<dbReference type="KEGG" id="nai:NECAME_10902"/>
<reference evidence="3" key="1">
    <citation type="journal article" date="2014" name="Nat. Genet.">
        <title>Genome of the human hookworm Necator americanus.</title>
        <authorList>
            <person name="Tang Y.T."/>
            <person name="Gao X."/>
            <person name="Rosa B.A."/>
            <person name="Abubucker S."/>
            <person name="Hallsworth-Pepin K."/>
            <person name="Martin J."/>
            <person name="Tyagi R."/>
            <person name="Heizer E."/>
            <person name="Zhang X."/>
            <person name="Bhonagiri-Palsikar V."/>
            <person name="Minx P."/>
            <person name="Warren W.C."/>
            <person name="Wang Q."/>
            <person name="Zhan B."/>
            <person name="Hotez P.J."/>
            <person name="Sternberg P.W."/>
            <person name="Dougall A."/>
            <person name="Gaze S.T."/>
            <person name="Mulvenna J."/>
            <person name="Sotillo J."/>
            <person name="Ranganathan S."/>
            <person name="Rabelo E.M."/>
            <person name="Wilson R.K."/>
            <person name="Felgner P.L."/>
            <person name="Bethony J."/>
            <person name="Hawdon J.M."/>
            <person name="Gasser R.B."/>
            <person name="Loukas A."/>
            <person name="Mitreva M."/>
        </authorList>
    </citation>
    <scope>NUCLEOTIDE SEQUENCE [LARGE SCALE GENOMIC DNA]</scope>
</reference>
<dbReference type="STRING" id="51031.W2T7M1"/>
<evidence type="ECO:0000313" key="2">
    <source>
        <dbReference type="EMBL" id="ETN77624.1"/>
    </source>
</evidence>
<feature type="compositionally biased region" description="Basic and acidic residues" evidence="1">
    <location>
        <begin position="538"/>
        <end position="549"/>
    </location>
</feature>
<feature type="region of interest" description="Disordered" evidence="1">
    <location>
        <begin position="538"/>
        <end position="561"/>
    </location>
</feature>
<proteinExistence type="predicted"/>
<evidence type="ECO:0000313" key="3">
    <source>
        <dbReference type="Proteomes" id="UP000053676"/>
    </source>
</evidence>
<dbReference type="Proteomes" id="UP000053676">
    <property type="component" value="Unassembled WGS sequence"/>
</dbReference>
<accession>W2T7M1</accession>
<dbReference type="OrthoDB" id="5875910at2759"/>
<gene>
    <name evidence="2" type="ORF">NECAME_10902</name>
</gene>
<organism evidence="2 3">
    <name type="scientific">Necator americanus</name>
    <name type="common">Human hookworm</name>
    <dbReference type="NCBI Taxonomy" id="51031"/>
    <lineage>
        <taxon>Eukaryota</taxon>
        <taxon>Metazoa</taxon>
        <taxon>Ecdysozoa</taxon>
        <taxon>Nematoda</taxon>
        <taxon>Chromadorea</taxon>
        <taxon>Rhabditida</taxon>
        <taxon>Rhabditina</taxon>
        <taxon>Rhabditomorpha</taxon>
        <taxon>Strongyloidea</taxon>
        <taxon>Ancylostomatidae</taxon>
        <taxon>Bunostominae</taxon>
        <taxon>Necator</taxon>
    </lineage>
</organism>
<feature type="compositionally biased region" description="Polar residues" evidence="1">
    <location>
        <begin position="13"/>
        <end position="37"/>
    </location>
</feature>
<feature type="compositionally biased region" description="Basic and acidic residues" evidence="1">
    <location>
        <begin position="1"/>
        <end position="11"/>
    </location>
</feature>
<dbReference type="AlphaFoldDB" id="W2T7M1"/>
<feature type="region of interest" description="Disordered" evidence="1">
    <location>
        <begin position="134"/>
        <end position="157"/>
    </location>
</feature>
<sequence>MKVFEDIDRNRSRSISNTPQRRVSGSASMSRSETVTQIPPKKPPRSRSSSAASRNEVHFSSIPQLHSHPDDRFGVEESGEPFRSTSEHELTPHAQKSGSRVNIAATVEDRTKEPHKTVFDLNTGMLTVPVQEKANSEISSNEMEPPSQPPSLKNMDDVPSPLVVTDALTPRRPLHELNVEVDYNSPSSFNRTLFTREAFLRRRRNGREPERAEVAIQTGETIRLRQGMFFEQEFPERGDEIIKRDRAGQSMKQSHPAASVLNSMLQQRQMQPEQNRQENRQTSETTSKLNHGEITERRDDLYRPMTEASERRSETRRSFIDNQHHQYETRTHQEWRSSTRSQWEEGKVVLDENFNEVLRGTWNQSEEQFRPKDTNYSQQQQKTCNETSDQVFEENEVIIDRIEYRDIAKPPQSYAAVQMRERIVDGKCPTSETFTKGLARESSHVNHDTVENPPQYLHEVISRRASVPSTSSNVIHKKTAEELRQKVLAESRSPSTPKSVRVFGFESNRSVPCDTERLSTSEPTSPYKWQVPDIDTRREYREPDARSNESKISGTGSTVRRHVPRGRIRDLARLFDKLTKQAERESAVLRGKSLPAPKQRSKFVRTRSMPRPHDVFAREEEEQNRGNHVKELPISLKSTMNDGMDDLRTFSCGQQPTDRNSGGDGPELATQIYGKGWSRMHCTGLEPGMLQPHTDENASTDSRIDLRRTSTPLGNGGEGLFLPLERNGRL</sequence>
<protein>
    <submittedName>
        <fullName evidence="2">Uncharacterized protein</fullName>
    </submittedName>
</protein>
<feature type="region of interest" description="Disordered" evidence="1">
    <location>
        <begin position="265"/>
        <end position="298"/>
    </location>
</feature>
<feature type="region of interest" description="Disordered" evidence="1">
    <location>
        <begin position="683"/>
        <end position="730"/>
    </location>
</feature>
<keyword evidence="3" id="KW-1185">Reference proteome</keyword>
<name>W2T7M1_NECAM</name>